<dbReference type="EMBL" id="KZ084093">
    <property type="protein sequence ID" value="OSD05311.1"/>
    <property type="molecule type" value="Genomic_DNA"/>
</dbReference>
<evidence type="ECO:0000313" key="2">
    <source>
        <dbReference type="Proteomes" id="UP000193067"/>
    </source>
</evidence>
<keyword evidence="2" id="KW-1185">Reference proteome</keyword>
<dbReference type="Proteomes" id="UP000193067">
    <property type="component" value="Unassembled WGS sequence"/>
</dbReference>
<protein>
    <submittedName>
        <fullName evidence="1">Uncharacterized protein</fullName>
    </submittedName>
</protein>
<proteinExistence type="predicted"/>
<sequence>MPSLTTSEHSMPSLARRRPSLTYLSSYSLLTYLAAWESRISPRLLSPGRHGLYGDGPLVLTLDSWSPTRRRPCRPSHKRVPGNCNRNRSLRFLRQAAAGRTDAGAAARVLQAAAASTYCTRWSCGCRTGCMGAVRYRCLSDQLSSDCEYARRDVGRRFAWPSARD</sequence>
<name>A0A1Y2IYL6_TRAC3</name>
<dbReference type="AlphaFoldDB" id="A0A1Y2IYL6"/>
<reference evidence="1 2" key="1">
    <citation type="journal article" date="2015" name="Biotechnol. Biofuels">
        <title>Enhanced degradation of softwood versus hardwood by the white-rot fungus Pycnoporus coccineus.</title>
        <authorList>
            <person name="Couturier M."/>
            <person name="Navarro D."/>
            <person name="Chevret D."/>
            <person name="Henrissat B."/>
            <person name="Piumi F."/>
            <person name="Ruiz-Duenas F.J."/>
            <person name="Martinez A.T."/>
            <person name="Grigoriev I.V."/>
            <person name="Riley R."/>
            <person name="Lipzen A."/>
            <person name="Berrin J.G."/>
            <person name="Master E.R."/>
            <person name="Rosso M.N."/>
        </authorList>
    </citation>
    <scope>NUCLEOTIDE SEQUENCE [LARGE SCALE GENOMIC DNA]</scope>
    <source>
        <strain evidence="1 2">BRFM310</strain>
    </source>
</reference>
<accession>A0A1Y2IYL6</accession>
<organism evidence="1 2">
    <name type="scientific">Trametes coccinea (strain BRFM310)</name>
    <name type="common">Pycnoporus coccineus</name>
    <dbReference type="NCBI Taxonomy" id="1353009"/>
    <lineage>
        <taxon>Eukaryota</taxon>
        <taxon>Fungi</taxon>
        <taxon>Dikarya</taxon>
        <taxon>Basidiomycota</taxon>
        <taxon>Agaricomycotina</taxon>
        <taxon>Agaricomycetes</taxon>
        <taxon>Polyporales</taxon>
        <taxon>Polyporaceae</taxon>
        <taxon>Trametes</taxon>
    </lineage>
</organism>
<gene>
    <name evidence="1" type="ORF">PYCCODRAFT_1224144</name>
</gene>
<evidence type="ECO:0000313" key="1">
    <source>
        <dbReference type="EMBL" id="OSD05311.1"/>
    </source>
</evidence>